<proteinExistence type="predicted"/>
<keyword evidence="2" id="KW-1185">Reference proteome</keyword>
<name>A0ABD1Y9D6_9MARC</name>
<dbReference type="AlphaFoldDB" id="A0ABD1Y9D6"/>
<gene>
    <name evidence="1" type="ORF">R1flu_003573</name>
</gene>
<evidence type="ECO:0000313" key="2">
    <source>
        <dbReference type="Proteomes" id="UP001605036"/>
    </source>
</evidence>
<reference evidence="1 2" key="1">
    <citation type="submission" date="2024-09" db="EMBL/GenBank/DDBJ databases">
        <title>Chromosome-scale assembly of Riccia fluitans.</title>
        <authorList>
            <person name="Paukszto L."/>
            <person name="Sawicki J."/>
            <person name="Karawczyk K."/>
            <person name="Piernik-Szablinska J."/>
            <person name="Szczecinska M."/>
            <person name="Mazdziarz M."/>
        </authorList>
    </citation>
    <scope>NUCLEOTIDE SEQUENCE [LARGE SCALE GENOMIC DNA]</scope>
    <source>
        <strain evidence="1">Rf_01</strain>
        <tissue evidence="1">Aerial parts of the thallus</tissue>
    </source>
</reference>
<dbReference type="EMBL" id="JBHFFA010000006">
    <property type="protein sequence ID" value="KAL2623368.1"/>
    <property type="molecule type" value="Genomic_DNA"/>
</dbReference>
<sequence length="171" mass="18918">MRITRITIARRAARSLIDSTPNPVKRLAVYHFSTPFYPIPESFEQFSFTIAITTTGAIALPSLVGDVTPPKEKASVQGEFWDEEDTTTAWPRRPAVWRPDPDAEKLGGCVARATKNGPECQGGLWGHQPWYVACATYVGWALLELDAGERRGLGWSDVSRILVTAGERDTE</sequence>
<organism evidence="1 2">
    <name type="scientific">Riccia fluitans</name>
    <dbReference type="NCBI Taxonomy" id="41844"/>
    <lineage>
        <taxon>Eukaryota</taxon>
        <taxon>Viridiplantae</taxon>
        <taxon>Streptophyta</taxon>
        <taxon>Embryophyta</taxon>
        <taxon>Marchantiophyta</taxon>
        <taxon>Marchantiopsida</taxon>
        <taxon>Marchantiidae</taxon>
        <taxon>Marchantiales</taxon>
        <taxon>Ricciaceae</taxon>
        <taxon>Riccia</taxon>
    </lineage>
</organism>
<dbReference type="Proteomes" id="UP001605036">
    <property type="component" value="Unassembled WGS sequence"/>
</dbReference>
<accession>A0ABD1Y9D6</accession>
<comment type="caution">
    <text evidence="1">The sequence shown here is derived from an EMBL/GenBank/DDBJ whole genome shotgun (WGS) entry which is preliminary data.</text>
</comment>
<protein>
    <submittedName>
        <fullName evidence="1">Uncharacterized protein</fullName>
    </submittedName>
</protein>
<evidence type="ECO:0000313" key="1">
    <source>
        <dbReference type="EMBL" id="KAL2623368.1"/>
    </source>
</evidence>